<protein>
    <submittedName>
        <fullName evidence="1">Uncharacterized protein</fullName>
    </submittedName>
</protein>
<reference evidence="2" key="1">
    <citation type="journal article" date="2023" name="Front. Plant Sci.">
        <title>Chromosomal-level genome assembly of Melastoma candidum provides insights into trichome evolution.</title>
        <authorList>
            <person name="Zhong Y."/>
            <person name="Wu W."/>
            <person name="Sun C."/>
            <person name="Zou P."/>
            <person name="Liu Y."/>
            <person name="Dai S."/>
            <person name="Zhou R."/>
        </authorList>
    </citation>
    <scope>NUCLEOTIDE SEQUENCE [LARGE SCALE GENOMIC DNA]</scope>
</reference>
<sequence>MDAGKSYDFSRCVSSNAGMSSLETGHHTLTKNDEKLVVDQTSSWIDRRVAVSDLVWCKDIGQPWWPGKVIGDSMMLSDRDESFNSDVYLVVCFGDGSARWRGVACIKPFWENFSRLAEQSDTEIFGQAVDCALEEVSRRIKYTLTCSCMPKQICVDVGRPFWGLGSDDKQEVVLSTSSFVPQELVNYLRASSVAASGCDNRLVPEVMIAQLSAFFCWRTHSHELPRYSSFLALDGDSSDIFSVRSVQNSNDIMDFYGQDVSASGGSFPVSQNTWFEAGCAAYGKVLIDSKYPGDISTPIISAASLGTCVTESEEKKYAFSLHMFFTDWNTVPSETRLHETFGQFGQLIESETKLYPKSTAARIVFLERSAAEAAFGIVRGTLPSVVSFKLKPLRLKPVKSSRGRKRQR</sequence>
<gene>
    <name evidence="1" type="ORF">MLD38_026596</name>
</gene>
<organism evidence="1 2">
    <name type="scientific">Melastoma candidum</name>
    <dbReference type="NCBI Taxonomy" id="119954"/>
    <lineage>
        <taxon>Eukaryota</taxon>
        <taxon>Viridiplantae</taxon>
        <taxon>Streptophyta</taxon>
        <taxon>Embryophyta</taxon>
        <taxon>Tracheophyta</taxon>
        <taxon>Spermatophyta</taxon>
        <taxon>Magnoliopsida</taxon>
        <taxon>eudicotyledons</taxon>
        <taxon>Gunneridae</taxon>
        <taxon>Pentapetalae</taxon>
        <taxon>rosids</taxon>
        <taxon>malvids</taxon>
        <taxon>Myrtales</taxon>
        <taxon>Melastomataceae</taxon>
        <taxon>Melastomatoideae</taxon>
        <taxon>Melastomateae</taxon>
        <taxon>Melastoma</taxon>
    </lineage>
</organism>
<name>A0ACB9P1Z9_9MYRT</name>
<evidence type="ECO:0000313" key="1">
    <source>
        <dbReference type="EMBL" id="KAI4341927.1"/>
    </source>
</evidence>
<comment type="caution">
    <text evidence="1">The sequence shown here is derived from an EMBL/GenBank/DDBJ whole genome shotgun (WGS) entry which is preliminary data.</text>
</comment>
<proteinExistence type="predicted"/>
<keyword evidence="2" id="KW-1185">Reference proteome</keyword>
<accession>A0ACB9P1Z9</accession>
<dbReference type="EMBL" id="CM042886">
    <property type="protein sequence ID" value="KAI4341927.1"/>
    <property type="molecule type" value="Genomic_DNA"/>
</dbReference>
<evidence type="ECO:0000313" key="2">
    <source>
        <dbReference type="Proteomes" id="UP001057402"/>
    </source>
</evidence>
<dbReference type="Proteomes" id="UP001057402">
    <property type="component" value="Chromosome 7"/>
</dbReference>